<dbReference type="Gene3D" id="3.30.420.40">
    <property type="match status" value="2"/>
</dbReference>
<reference evidence="5 6" key="1">
    <citation type="submission" date="2020-04" db="EMBL/GenBank/DDBJ databases">
        <title>MicrobeNet Type strains.</title>
        <authorList>
            <person name="Nicholson A.C."/>
        </authorList>
    </citation>
    <scope>NUCLEOTIDE SEQUENCE [LARGE SCALE GENOMIC DNA]</scope>
    <source>
        <strain evidence="5 6">JCM 12354</strain>
    </source>
</reference>
<dbReference type="PANTHER" id="PTHR42749">
    <property type="entry name" value="CELL SHAPE-DETERMINING PROTEIN MREB"/>
    <property type="match status" value="1"/>
</dbReference>
<proteinExistence type="predicted"/>
<dbReference type="Proteomes" id="UP000565711">
    <property type="component" value="Unassembled WGS sequence"/>
</dbReference>
<name>A0A846XXC1_9NOCA</name>
<evidence type="ECO:0000256" key="2">
    <source>
        <dbReference type="ARBA" id="ARBA00022840"/>
    </source>
</evidence>
<dbReference type="GO" id="GO:0140662">
    <property type="term" value="F:ATP-dependent protein folding chaperone"/>
    <property type="evidence" value="ECO:0007669"/>
    <property type="project" value="InterPro"/>
</dbReference>
<dbReference type="Pfam" id="PF00012">
    <property type="entry name" value="HSP70"/>
    <property type="match status" value="1"/>
</dbReference>
<dbReference type="AlphaFoldDB" id="A0A846XXC1"/>
<dbReference type="Gene3D" id="3.90.640.10">
    <property type="entry name" value="Actin, Chain A, domain 4"/>
    <property type="match status" value="1"/>
</dbReference>
<comment type="caution">
    <text evidence="5">The sequence shown here is derived from an EMBL/GenBank/DDBJ whole genome shotgun (WGS) entry which is preliminary data.</text>
</comment>
<feature type="compositionally biased region" description="Low complexity" evidence="4">
    <location>
        <begin position="451"/>
        <end position="465"/>
    </location>
</feature>
<feature type="compositionally biased region" description="Low complexity" evidence="4">
    <location>
        <begin position="358"/>
        <end position="382"/>
    </location>
</feature>
<feature type="compositionally biased region" description="Polar residues" evidence="4">
    <location>
        <begin position="395"/>
        <end position="408"/>
    </location>
</feature>
<organism evidence="5 6">
    <name type="scientific">Nocardia vermiculata</name>
    <dbReference type="NCBI Taxonomy" id="257274"/>
    <lineage>
        <taxon>Bacteria</taxon>
        <taxon>Bacillati</taxon>
        <taxon>Actinomycetota</taxon>
        <taxon>Actinomycetes</taxon>
        <taxon>Mycobacteriales</taxon>
        <taxon>Nocardiaceae</taxon>
        <taxon>Nocardia</taxon>
    </lineage>
</organism>
<keyword evidence="3" id="KW-0143">Chaperone</keyword>
<dbReference type="EMBL" id="JAAXOP010000004">
    <property type="protein sequence ID" value="NKY50460.1"/>
    <property type="molecule type" value="Genomic_DNA"/>
</dbReference>
<dbReference type="GO" id="GO:0005524">
    <property type="term" value="F:ATP binding"/>
    <property type="evidence" value="ECO:0007669"/>
    <property type="project" value="UniProtKB-KW"/>
</dbReference>
<dbReference type="InterPro" id="IPR013126">
    <property type="entry name" value="Hsp_70_fam"/>
</dbReference>
<dbReference type="InterPro" id="IPR043129">
    <property type="entry name" value="ATPase_NBD"/>
</dbReference>
<evidence type="ECO:0000256" key="4">
    <source>
        <dbReference type="SAM" id="MobiDB-lite"/>
    </source>
</evidence>
<keyword evidence="6" id="KW-1185">Reference proteome</keyword>
<evidence type="ECO:0000313" key="5">
    <source>
        <dbReference type="EMBL" id="NKY50460.1"/>
    </source>
</evidence>
<sequence length="571" mass="58919">MRTSLGISAGNEVVCSAVVATAPNGAQSFDYRIVSADVAHSDPGDLVASSIELMTTQMPPDYLHRVGTHSPGAAAPQNRPVPAGAIAVAYRDREQAMAIRAAIGRQRRDVQLIPESTAALTYLRDTGLLDRYETVAVIDLGASGMTVTVADLADDTVLRSERTEVISGEAVDELIHQHLLDCHFSRRGTRPNRNTLINRSRAAKEHLSIAPAVTIDHVAGKPLKLTRADFAELIAGLLDDMAAYARAVFARAPKSPQAVAVIGGGANIASVVEGLDALLDIPVLSVPEPEAVTAKGAALIADSAQPSAFSPIALGGERSTSTFTKLVGTLAGAIVVVGLVVGYGVKELVPAAEEPVNPAGTTNTTQFTTPATTTPLATGATPSSDGDDHSDRAPESTTYHTTKPQSSDPGRPAESTEQTTSTGEPTSTTDTSSTPVLRPDPDLPQIPLPDLPDLLGPLLRTTTPQTVPPETSRPGTNTPEAETPAAPGTSDAPGHPESAPAQAAPQPRDPRLPVPPRASSGSADTERVPQADTAPPADPAAPPADPAAPPNRTTAPAPAPSQDSVTVRPED</sequence>
<evidence type="ECO:0000313" key="6">
    <source>
        <dbReference type="Proteomes" id="UP000565711"/>
    </source>
</evidence>
<feature type="compositionally biased region" description="Pro residues" evidence="4">
    <location>
        <begin position="536"/>
        <end position="549"/>
    </location>
</feature>
<dbReference type="RefSeq" id="WP_157102865.1">
    <property type="nucleotide sequence ID" value="NZ_JAAXOP010000004.1"/>
</dbReference>
<feature type="compositionally biased region" description="Low complexity" evidence="4">
    <location>
        <begin position="415"/>
        <end position="434"/>
    </location>
</feature>
<evidence type="ECO:0000256" key="3">
    <source>
        <dbReference type="ARBA" id="ARBA00023186"/>
    </source>
</evidence>
<feature type="region of interest" description="Disordered" evidence="4">
    <location>
        <begin position="355"/>
        <end position="571"/>
    </location>
</feature>
<dbReference type="PANTHER" id="PTHR42749:SF1">
    <property type="entry name" value="CELL SHAPE-DETERMINING PROTEIN MREB"/>
    <property type="match status" value="1"/>
</dbReference>
<gene>
    <name evidence="5" type="ORF">HGA08_09585</name>
</gene>
<keyword evidence="2" id="KW-0067">ATP-binding</keyword>
<dbReference type="SUPFAM" id="SSF53067">
    <property type="entry name" value="Actin-like ATPase domain"/>
    <property type="match status" value="1"/>
</dbReference>
<accession>A0A846XXC1</accession>
<keyword evidence="1" id="KW-0547">Nucleotide-binding</keyword>
<evidence type="ECO:0000256" key="1">
    <source>
        <dbReference type="ARBA" id="ARBA00022741"/>
    </source>
</evidence>
<protein>
    <submittedName>
        <fullName evidence="5">Hsp70 family protein</fullName>
    </submittedName>
</protein>